<keyword evidence="2" id="KW-1185">Reference proteome</keyword>
<protein>
    <submittedName>
        <fullName evidence="1">Uncharacterized protein</fullName>
    </submittedName>
</protein>
<organism evidence="1 2">
    <name type="scientific">Melastoma candidum</name>
    <dbReference type="NCBI Taxonomy" id="119954"/>
    <lineage>
        <taxon>Eukaryota</taxon>
        <taxon>Viridiplantae</taxon>
        <taxon>Streptophyta</taxon>
        <taxon>Embryophyta</taxon>
        <taxon>Tracheophyta</taxon>
        <taxon>Spermatophyta</taxon>
        <taxon>Magnoliopsida</taxon>
        <taxon>eudicotyledons</taxon>
        <taxon>Gunneridae</taxon>
        <taxon>Pentapetalae</taxon>
        <taxon>rosids</taxon>
        <taxon>malvids</taxon>
        <taxon>Myrtales</taxon>
        <taxon>Melastomataceae</taxon>
        <taxon>Melastomatoideae</taxon>
        <taxon>Melastomateae</taxon>
        <taxon>Melastoma</taxon>
    </lineage>
</organism>
<sequence length="215" mass="23963">MLRTYHNVTGLNMCSYLQQFHVFNVTKGGMIELNLGKPQPLQYVAIAAFLASLYVDCQPLPPPNHILDFISGFFIFTIVSLQEEYILGNNLAKMRYVVGYGTRYSKYVHHRATSTPHDGKKYGCQQGFKWLDNRGANPNTITGAMVAGPDKFDQFKDVRRKYSYTEPTLAGNAGLVAAFVSPTNSRGVGVDKNTIFSAVPLLYPVSSPPPHPWRP</sequence>
<evidence type="ECO:0000313" key="1">
    <source>
        <dbReference type="EMBL" id="KAI4386405.1"/>
    </source>
</evidence>
<comment type="caution">
    <text evidence="1">The sequence shown here is derived from an EMBL/GenBank/DDBJ whole genome shotgun (WGS) entry which is preliminary data.</text>
</comment>
<reference evidence="2" key="1">
    <citation type="journal article" date="2023" name="Front. Plant Sci.">
        <title>Chromosomal-level genome assembly of Melastoma candidum provides insights into trichome evolution.</title>
        <authorList>
            <person name="Zhong Y."/>
            <person name="Wu W."/>
            <person name="Sun C."/>
            <person name="Zou P."/>
            <person name="Liu Y."/>
            <person name="Dai S."/>
            <person name="Zhou R."/>
        </authorList>
    </citation>
    <scope>NUCLEOTIDE SEQUENCE [LARGE SCALE GENOMIC DNA]</scope>
</reference>
<evidence type="ECO:0000313" key="2">
    <source>
        <dbReference type="Proteomes" id="UP001057402"/>
    </source>
</evidence>
<name>A0ACB9S674_9MYRT</name>
<dbReference type="Proteomes" id="UP001057402">
    <property type="component" value="Chromosome 2"/>
</dbReference>
<accession>A0ACB9S674</accession>
<dbReference type="EMBL" id="CM042881">
    <property type="protein sequence ID" value="KAI4386405.1"/>
    <property type="molecule type" value="Genomic_DNA"/>
</dbReference>
<gene>
    <name evidence="1" type="ORF">MLD38_004337</name>
</gene>
<proteinExistence type="predicted"/>